<sequence length="211" mass="22620">MQGKAGNVHRIYDAEDLLLPERGARRGSAFDRAPRSSDIEDAVFEEIPATRLRRDNDNNSFGTRPNRKAPASKSPGPVLAWIAALSPQALMTLVGALFFLNLWMFGGLSGLFAKGPVQEPATPFRIENVSASRMESNGLSVLEVRGRLENATRNSLPAPDLVVLSREGGAPIGTVRLAGIEVPAGGAMRFAGRLRFEGGKTPKITVLAQSD</sequence>
<proteinExistence type="predicted"/>
<dbReference type="EMBL" id="JAUOZU010000008">
    <property type="protein sequence ID" value="MDO6964782.1"/>
    <property type="molecule type" value="Genomic_DNA"/>
</dbReference>
<evidence type="ECO:0000256" key="1">
    <source>
        <dbReference type="SAM" id="MobiDB-lite"/>
    </source>
</evidence>
<keyword evidence="2" id="KW-1133">Transmembrane helix</keyword>
<dbReference type="RefSeq" id="WP_304376711.1">
    <property type="nucleotide sequence ID" value="NZ_JAUOZU010000008.1"/>
</dbReference>
<protein>
    <recommendedName>
        <fullName evidence="5">Transmembrane protein</fullName>
    </recommendedName>
</protein>
<evidence type="ECO:0000256" key="2">
    <source>
        <dbReference type="SAM" id="Phobius"/>
    </source>
</evidence>
<gene>
    <name evidence="3" type="ORF">Q4481_12510</name>
</gene>
<feature type="region of interest" description="Disordered" evidence="1">
    <location>
        <begin position="54"/>
        <end position="75"/>
    </location>
</feature>
<keyword evidence="2" id="KW-0812">Transmembrane</keyword>
<keyword evidence="2" id="KW-0472">Membrane</keyword>
<keyword evidence="4" id="KW-1185">Reference proteome</keyword>
<feature type="transmembrane region" description="Helical" evidence="2">
    <location>
        <begin position="78"/>
        <end position="104"/>
    </location>
</feature>
<dbReference type="Proteomes" id="UP001174932">
    <property type="component" value="Unassembled WGS sequence"/>
</dbReference>
<reference evidence="3" key="1">
    <citation type="journal article" date="2015" name="Int. J. Syst. Evol. Microbiol.">
        <title>Rhizobium alvei sp. nov., isolated from a freshwater river.</title>
        <authorList>
            <person name="Sheu S.Y."/>
            <person name="Huang H.W."/>
            <person name="Young C.C."/>
            <person name="Chen W.M."/>
        </authorList>
    </citation>
    <scope>NUCLEOTIDE SEQUENCE</scope>
    <source>
        <strain evidence="3">TNR-22</strain>
    </source>
</reference>
<evidence type="ECO:0000313" key="4">
    <source>
        <dbReference type="Proteomes" id="UP001174932"/>
    </source>
</evidence>
<evidence type="ECO:0008006" key="5">
    <source>
        <dbReference type="Google" id="ProtNLM"/>
    </source>
</evidence>
<comment type="caution">
    <text evidence="3">The sequence shown here is derived from an EMBL/GenBank/DDBJ whole genome shotgun (WGS) entry which is preliminary data.</text>
</comment>
<accession>A0ABT8YM70</accession>
<reference evidence="3" key="2">
    <citation type="submission" date="2023-07" db="EMBL/GenBank/DDBJ databases">
        <authorList>
            <person name="Shen H."/>
        </authorList>
    </citation>
    <scope>NUCLEOTIDE SEQUENCE</scope>
    <source>
        <strain evidence="3">TNR-22</strain>
    </source>
</reference>
<organism evidence="3 4">
    <name type="scientific">Rhizobium alvei</name>
    <dbReference type="NCBI Taxonomy" id="1132659"/>
    <lineage>
        <taxon>Bacteria</taxon>
        <taxon>Pseudomonadati</taxon>
        <taxon>Pseudomonadota</taxon>
        <taxon>Alphaproteobacteria</taxon>
        <taxon>Hyphomicrobiales</taxon>
        <taxon>Rhizobiaceae</taxon>
        <taxon>Rhizobium/Agrobacterium group</taxon>
        <taxon>Rhizobium</taxon>
    </lineage>
</organism>
<name>A0ABT8YM70_9HYPH</name>
<evidence type="ECO:0000313" key="3">
    <source>
        <dbReference type="EMBL" id="MDO6964782.1"/>
    </source>
</evidence>